<name>A0ABV6YNV5_UNCEI</name>
<dbReference type="Proteomes" id="UP001594288">
    <property type="component" value="Unassembled WGS sequence"/>
</dbReference>
<evidence type="ECO:0000313" key="1">
    <source>
        <dbReference type="EMBL" id="MFC1799708.1"/>
    </source>
</evidence>
<proteinExistence type="predicted"/>
<keyword evidence="2" id="KW-1185">Reference proteome</keyword>
<protein>
    <submittedName>
        <fullName evidence="1">Uncharacterized protein</fullName>
    </submittedName>
</protein>
<organism evidence="1 2">
    <name type="scientific">Eiseniibacteriota bacterium</name>
    <dbReference type="NCBI Taxonomy" id="2212470"/>
    <lineage>
        <taxon>Bacteria</taxon>
        <taxon>Candidatus Eiseniibacteriota</taxon>
    </lineage>
</organism>
<dbReference type="EMBL" id="JBHPEI010000024">
    <property type="protein sequence ID" value="MFC1799708.1"/>
    <property type="molecule type" value="Genomic_DNA"/>
</dbReference>
<sequence length="160" mass="18827">MGRIVRMLAKSSVKRKCDLLATRLISEDNKGESFHIHFRNMRLELSEKEFSTLCEHLIRSYEAHRDGTGILKDDGRDDYRARYYVLDEVKIPPAPDIHPVKFQVEVNHPRKVHVHLRNLRLEFSFGEFENFARTVKSSLLELKGHRKRKGLLGLFRRSKT</sequence>
<comment type="caution">
    <text evidence="1">The sequence shown here is derived from an EMBL/GenBank/DDBJ whole genome shotgun (WGS) entry which is preliminary data.</text>
</comment>
<reference evidence="1 2" key="1">
    <citation type="submission" date="2024-09" db="EMBL/GenBank/DDBJ databases">
        <authorList>
            <person name="D'Angelo T."/>
        </authorList>
    </citation>
    <scope>NUCLEOTIDE SEQUENCE [LARGE SCALE GENOMIC DNA]</scope>
    <source>
        <strain evidence="1">SAG AM-311-F02</strain>
    </source>
</reference>
<accession>A0ABV6YNV5</accession>
<evidence type="ECO:0000313" key="2">
    <source>
        <dbReference type="Proteomes" id="UP001594288"/>
    </source>
</evidence>
<gene>
    <name evidence="1" type="ORF">ACFL2Z_02210</name>
</gene>